<dbReference type="InterPro" id="IPR005532">
    <property type="entry name" value="SUMF_dom"/>
</dbReference>
<dbReference type="Gene3D" id="3.90.1580.10">
    <property type="entry name" value="paralog of FGE (formylglycine-generating enzyme)"/>
    <property type="match status" value="1"/>
</dbReference>
<dbReference type="EMBL" id="JAYGHK010000023">
    <property type="protein sequence ID" value="MEA5608278.1"/>
    <property type="molecule type" value="Genomic_DNA"/>
</dbReference>
<protein>
    <submittedName>
        <fullName evidence="3">SUMF1/EgtB/PvdO family nonheme iron enzyme</fullName>
    </submittedName>
</protein>
<dbReference type="InterPro" id="IPR016187">
    <property type="entry name" value="CTDL_fold"/>
</dbReference>
<feature type="region of interest" description="Disordered" evidence="1">
    <location>
        <begin position="1"/>
        <end position="29"/>
    </location>
</feature>
<evidence type="ECO:0000313" key="4">
    <source>
        <dbReference type="Proteomes" id="UP001303285"/>
    </source>
</evidence>
<gene>
    <name evidence="3" type="ORF">VB695_09370</name>
</gene>
<proteinExistence type="predicted"/>
<feature type="compositionally biased region" description="Low complexity" evidence="1">
    <location>
        <begin position="19"/>
        <end position="29"/>
    </location>
</feature>
<feature type="compositionally biased region" description="Polar residues" evidence="1">
    <location>
        <begin position="1"/>
        <end position="13"/>
    </location>
</feature>
<sequence>MLRGGSWNNNPRNCRSAYRNNNDPDNRNNNIGFRVVVSAASALLCQSRRMGMRRACRRRVQTCSCDVGDDIRK</sequence>
<dbReference type="Proteomes" id="UP001303285">
    <property type="component" value="Unassembled WGS sequence"/>
</dbReference>
<evidence type="ECO:0000259" key="2">
    <source>
        <dbReference type="Pfam" id="PF03781"/>
    </source>
</evidence>
<accession>A0ABU5UPS9</accession>
<evidence type="ECO:0000313" key="3">
    <source>
        <dbReference type="EMBL" id="MEA5608278.1"/>
    </source>
</evidence>
<dbReference type="RefSeq" id="WP_144360589.1">
    <property type="nucleotide sequence ID" value="NZ_JAYGHK010000023.1"/>
</dbReference>
<evidence type="ECO:0000256" key="1">
    <source>
        <dbReference type="SAM" id="MobiDB-lite"/>
    </source>
</evidence>
<dbReference type="InterPro" id="IPR042095">
    <property type="entry name" value="SUMF_sf"/>
</dbReference>
<dbReference type="SUPFAM" id="SSF56436">
    <property type="entry name" value="C-type lectin-like"/>
    <property type="match status" value="1"/>
</dbReference>
<keyword evidence="4" id="KW-1185">Reference proteome</keyword>
<name>A0ABU5UPS9_NODSP</name>
<organism evidence="3 4">
    <name type="scientific">Nodularia spumigena UHCC 0060</name>
    <dbReference type="NCBI Taxonomy" id="3110300"/>
    <lineage>
        <taxon>Bacteria</taxon>
        <taxon>Bacillati</taxon>
        <taxon>Cyanobacteriota</taxon>
        <taxon>Cyanophyceae</taxon>
        <taxon>Nostocales</taxon>
        <taxon>Nodulariaceae</taxon>
        <taxon>Nodularia</taxon>
    </lineage>
</organism>
<dbReference type="Pfam" id="PF03781">
    <property type="entry name" value="FGE-sulfatase"/>
    <property type="match status" value="1"/>
</dbReference>
<comment type="caution">
    <text evidence="3">The sequence shown here is derived from an EMBL/GenBank/DDBJ whole genome shotgun (WGS) entry which is preliminary data.</text>
</comment>
<reference evidence="3 4" key="1">
    <citation type="submission" date="2023-12" db="EMBL/GenBank/DDBJ databases">
        <title>Baltic Sea Cyanobacteria.</title>
        <authorList>
            <person name="Delbaje E."/>
            <person name="Fewer D.P."/>
            <person name="Shishido T.K."/>
        </authorList>
    </citation>
    <scope>NUCLEOTIDE SEQUENCE [LARGE SCALE GENOMIC DNA]</scope>
    <source>
        <strain evidence="3 4">UHCC 0060</strain>
    </source>
</reference>
<feature type="domain" description="Sulfatase-modifying factor enzyme-like" evidence="2">
    <location>
        <begin position="2"/>
        <end position="36"/>
    </location>
</feature>